<dbReference type="Proteomes" id="UP000030746">
    <property type="component" value="Unassembled WGS sequence"/>
</dbReference>
<gene>
    <name evidence="3" type="ORF">LOTGIDRAFT_152530</name>
</gene>
<feature type="signal peptide" evidence="1">
    <location>
        <begin position="1"/>
        <end position="22"/>
    </location>
</feature>
<dbReference type="OrthoDB" id="6088061at2759"/>
<dbReference type="PROSITE" id="PS50948">
    <property type="entry name" value="PAN"/>
    <property type="match status" value="1"/>
</dbReference>
<dbReference type="SUPFAM" id="SSF56436">
    <property type="entry name" value="C-type lectin-like"/>
    <property type="match status" value="1"/>
</dbReference>
<protein>
    <recommendedName>
        <fullName evidence="2">Apple domain-containing protein</fullName>
    </recommendedName>
</protein>
<dbReference type="EMBL" id="KB199650">
    <property type="protein sequence ID" value="ESP05662.1"/>
    <property type="molecule type" value="Genomic_DNA"/>
</dbReference>
<evidence type="ECO:0000313" key="3">
    <source>
        <dbReference type="EMBL" id="ESP05662.1"/>
    </source>
</evidence>
<feature type="chain" id="PRO_5004719576" description="Apple domain-containing protein" evidence="1">
    <location>
        <begin position="23"/>
        <end position="220"/>
    </location>
</feature>
<organism evidence="3 4">
    <name type="scientific">Lottia gigantea</name>
    <name type="common">Giant owl limpet</name>
    <dbReference type="NCBI Taxonomy" id="225164"/>
    <lineage>
        <taxon>Eukaryota</taxon>
        <taxon>Metazoa</taxon>
        <taxon>Spiralia</taxon>
        <taxon>Lophotrochozoa</taxon>
        <taxon>Mollusca</taxon>
        <taxon>Gastropoda</taxon>
        <taxon>Patellogastropoda</taxon>
        <taxon>Lottioidea</taxon>
        <taxon>Lottiidae</taxon>
        <taxon>Lottia</taxon>
    </lineage>
</organism>
<dbReference type="InterPro" id="IPR003609">
    <property type="entry name" value="Pan_app"/>
</dbReference>
<sequence>MSRRQYFQIVFLQLLCVCTIQSLDRKFRALRYPPMEGLMPPVMPLSSVQDEMDCAMFCVKDETCACVSYSKLISFCMLMPEPATDYDISISNPMFHFYHFNVHEVRIETKEILTQGYRWHEAHQTALRFHYSRPKNNTESIQLCQQEGGELVTLQTESKLNTIVRILNNNTKLASAGNHFYYNPTNETGLPSPPMCSVLTKSGTFEEVTCDTEIPYICEK</sequence>
<feature type="domain" description="Apple" evidence="2">
    <location>
        <begin position="18"/>
        <end position="102"/>
    </location>
</feature>
<evidence type="ECO:0000256" key="1">
    <source>
        <dbReference type="SAM" id="SignalP"/>
    </source>
</evidence>
<dbReference type="CDD" id="cd00037">
    <property type="entry name" value="CLECT"/>
    <property type="match status" value="1"/>
</dbReference>
<name>V4BI89_LOTGI</name>
<dbReference type="RefSeq" id="XP_009044207.1">
    <property type="nucleotide sequence ID" value="XM_009045959.1"/>
</dbReference>
<dbReference type="CTD" id="20235700"/>
<keyword evidence="4" id="KW-1185">Reference proteome</keyword>
<dbReference type="KEGG" id="lgi:LOTGIDRAFT_152530"/>
<dbReference type="HOGENOM" id="CLU_1167010_0_0_1"/>
<keyword evidence="1" id="KW-0732">Signal</keyword>
<proteinExistence type="predicted"/>
<dbReference type="InterPro" id="IPR016187">
    <property type="entry name" value="CTDL_fold"/>
</dbReference>
<dbReference type="GeneID" id="20235700"/>
<evidence type="ECO:0000313" key="4">
    <source>
        <dbReference type="Proteomes" id="UP000030746"/>
    </source>
</evidence>
<dbReference type="OMA" id="FRIHESE"/>
<dbReference type="AlphaFoldDB" id="V4BI89"/>
<evidence type="ECO:0000259" key="2">
    <source>
        <dbReference type="PROSITE" id="PS50948"/>
    </source>
</evidence>
<reference evidence="3 4" key="1">
    <citation type="journal article" date="2013" name="Nature">
        <title>Insights into bilaterian evolution from three spiralian genomes.</title>
        <authorList>
            <person name="Simakov O."/>
            <person name="Marletaz F."/>
            <person name="Cho S.J."/>
            <person name="Edsinger-Gonzales E."/>
            <person name="Havlak P."/>
            <person name="Hellsten U."/>
            <person name="Kuo D.H."/>
            <person name="Larsson T."/>
            <person name="Lv J."/>
            <person name="Arendt D."/>
            <person name="Savage R."/>
            <person name="Osoegawa K."/>
            <person name="de Jong P."/>
            <person name="Grimwood J."/>
            <person name="Chapman J.A."/>
            <person name="Shapiro H."/>
            <person name="Aerts A."/>
            <person name="Otillar R.P."/>
            <person name="Terry A.Y."/>
            <person name="Boore J.L."/>
            <person name="Grigoriev I.V."/>
            <person name="Lindberg D.R."/>
            <person name="Seaver E.C."/>
            <person name="Weisblat D.A."/>
            <person name="Putnam N.H."/>
            <person name="Rokhsar D.S."/>
        </authorList>
    </citation>
    <scope>NUCLEOTIDE SEQUENCE [LARGE SCALE GENOMIC DNA]</scope>
</reference>
<dbReference type="InterPro" id="IPR016186">
    <property type="entry name" value="C-type_lectin-like/link_sf"/>
</dbReference>
<dbReference type="Gene3D" id="3.10.100.10">
    <property type="entry name" value="Mannose-Binding Protein A, subunit A"/>
    <property type="match status" value="1"/>
</dbReference>
<accession>V4BI89</accession>